<sequence length="93" mass="10632">MIKLDYVYYCYIQLILPPHYQEIFDRLYLDQESNGGICHVAFLAFAYPPEGSQCLHQDTWEAAFENLGDIDLVIQDGKANSHLSPVISPEQNP</sequence>
<organism evidence="1">
    <name type="scientific">Rhizophora mucronata</name>
    <name type="common">Asiatic mangrove</name>
    <dbReference type="NCBI Taxonomy" id="61149"/>
    <lineage>
        <taxon>Eukaryota</taxon>
        <taxon>Viridiplantae</taxon>
        <taxon>Streptophyta</taxon>
        <taxon>Embryophyta</taxon>
        <taxon>Tracheophyta</taxon>
        <taxon>Spermatophyta</taxon>
        <taxon>Magnoliopsida</taxon>
        <taxon>eudicotyledons</taxon>
        <taxon>Gunneridae</taxon>
        <taxon>Pentapetalae</taxon>
        <taxon>rosids</taxon>
        <taxon>fabids</taxon>
        <taxon>Malpighiales</taxon>
        <taxon>Rhizophoraceae</taxon>
        <taxon>Rhizophora</taxon>
    </lineage>
</organism>
<accession>A0A2P2LM09</accession>
<proteinExistence type="predicted"/>
<dbReference type="EMBL" id="GGEC01038523">
    <property type="protein sequence ID" value="MBX19007.1"/>
    <property type="molecule type" value="Transcribed_RNA"/>
</dbReference>
<dbReference type="AlphaFoldDB" id="A0A2P2LM09"/>
<protein>
    <submittedName>
        <fullName evidence="1">Uncharacterized protein</fullName>
    </submittedName>
</protein>
<name>A0A2P2LM09_RHIMU</name>
<evidence type="ECO:0000313" key="1">
    <source>
        <dbReference type="EMBL" id="MBX19007.1"/>
    </source>
</evidence>
<reference evidence="1" key="1">
    <citation type="submission" date="2018-02" db="EMBL/GenBank/DDBJ databases">
        <title>Rhizophora mucronata_Transcriptome.</title>
        <authorList>
            <person name="Meera S.P."/>
            <person name="Sreeshan A."/>
            <person name="Augustine A."/>
        </authorList>
    </citation>
    <scope>NUCLEOTIDE SEQUENCE</scope>
    <source>
        <tissue evidence="1">Leaf</tissue>
    </source>
</reference>